<accession>A0A9W6CHT1</accession>
<sequence>MNPEGGNKNEHRCKDYRNKKTEKYDKVENAGFTKELNEDFIERYQGYYALTENDVDYLVEPKSIGKYKLDTDNFVLTARKGDRDITINIDENKNIYLALYPGGGDGVC</sequence>
<reference evidence="1" key="2">
    <citation type="submission" date="2022-11" db="EMBL/GenBank/DDBJ databases">
        <title>Draft genome sequence of Sellimonas catena strain 18CBH55.</title>
        <authorList>
            <person name="Atsushi H."/>
            <person name="Moriya O."/>
            <person name="Mitsuo S."/>
        </authorList>
    </citation>
    <scope>NUCLEOTIDE SEQUENCE</scope>
    <source>
        <strain evidence="1">18CBH55</strain>
    </source>
</reference>
<dbReference type="RefSeq" id="WP_281845865.1">
    <property type="nucleotide sequence ID" value="NZ_BSCH01000027.1"/>
</dbReference>
<evidence type="ECO:0000313" key="2">
    <source>
        <dbReference type="Proteomes" id="UP001145094"/>
    </source>
</evidence>
<reference evidence="1" key="1">
    <citation type="submission" date="2022-11" db="EMBL/GenBank/DDBJ databases">
        <title>Draft genome sequence of Sellimonas catena strain 18CBH55.</title>
        <authorList>
            <person name="Hisatomi A."/>
            <person name="Ohkuma M."/>
            <person name="Sakamoto M."/>
        </authorList>
    </citation>
    <scope>NUCLEOTIDE SEQUENCE</scope>
    <source>
        <strain evidence="1">18CBH55</strain>
    </source>
</reference>
<organism evidence="1 2">
    <name type="scientific">Sellimonas catena</name>
    <dbReference type="NCBI Taxonomy" id="2994035"/>
    <lineage>
        <taxon>Bacteria</taxon>
        <taxon>Bacillati</taxon>
        <taxon>Bacillota</taxon>
        <taxon>Clostridia</taxon>
        <taxon>Lachnospirales</taxon>
        <taxon>Lachnospiraceae</taxon>
        <taxon>Sellimonas</taxon>
    </lineage>
</organism>
<comment type="caution">
    <text evidence="1">The sequence shown here is derived from an EMBL/GenBank/DDBJ whole genome shotgun (WGS) entry which is preliminary data.</text>
</comment>
<name>A0A9W6CHT1_9FIRM</name>
<evidence type="ECO:0000313" key="1">
    <source>
        <dbReference type="EMBL" id="GLG91825.1"/>
    </source>
</evidence>
<protein>
    <submittedName>
        <fullName evidence="1">Uncharacterized protein</fullName>
    </submittedName>
</protein>
<reference evidence="1" key="3">
    <citation type="journal article" date="2023" name="Int. J. Syst. Evol. Microbiol.">
        <title>Sellimonas catena sp. nov., isolated from human faeces.</title>
        <authorList>
            <person name="Hisatomi A."/>
            <person name="Ohkuma M."/>
            <person name="Sakamoto M."/>
        </authorList>
    </citation>
    <scope>NUCLEOTIDE SEQUENCE</scope>
    <source>
        <strain evidence="1">18CBH55</strain>
    </source>
</reference>
<dbReference type="Proteomes" id="UP001145094">
    <property type="component" value="Unassembled WGS sequence"/>
</dbReference>
<gene>
    <name evidence="1" type="ORF">Selli2_32520</name>
</gene>
<dbReference type="AlphaFoldDB" id="A0A9W6CHT1"/>
<proteinExistence type="predicted"/>
<dbReference type="EMBL" id="BSCH01000027">
    <property type="protein sequence ID" value="GLG91825.1"/>
    <property type="molecule type" value="Genomic_DNA"/>
</dbReference>